<reference evidence="2 3" key="1">
    <citation type="submission" date="2021-06" db="EMBL/GenBank/DDBJ databases">
        <title>Genome-based taxonomic framework of Microbacterium strains isolated from marine environment, the description of four new species and reclassification of four preexisting species.</title>
        <authorList>
            <person name="Lee S.D."/>
            <person name="Kim S.-M."/>
            <person name="Byeon Y.-S."/>
            <person name="Yang H.L."/>
            <person name="Kim I.S."/>
        </authorList>
    </citation>
    <scope>NUCLEOTIDE SEQUENCE [LARGE SCALE GENOMIC DNA]</scope>
    <source>
        <strain evidence="2 3">KACC 14465</strain>
    </source>
</reference>
<proteinExistence type="predicted"/>
<name>A0ABY7XRQ7_MICLT</name>
<dbReference type="PANTHER" id="PTHR10404">
    <property type="entry name" value="N-ACETYLATED-ALPHA-LINKED ACIDIC DIPEPTIDASE"/>
    <property type="match status" value="1"/>
</dbReference>
<protein>
    <submittedName>
        <fullName evidence="2">M28 family peptidase</fullName>
    </submittedName>
</protein>
<gene>
    <name evidence="2" type="ORF">KV395_17030</name>
</gene>
<dbReference type="Pfam" id="PF04389">
    <property type="entry name" value="Peptidase_M28"/>
    <property type="match status" value="1"/>
</dbReference>
<sequence length="459" mass="47938">MTEPLGASALIDDVRTIVGFGWRRNGCPAARTAAEFMRTRFESAGLETSVETWPFNMYYPREWSVGVAGTDEEANSIPIWYSAAGAVEGPALHIDARRGVPDLSGIDLSGRILLVDVDYVGNFLPTDGSSSADAGLYGAAVRAGAIGYIRRAGAPGNSVMLMHLAQNFATHAAPARLGGIPALTVGSADFTRLVEKVADGADIRLNIALCEVPKGGDLLVDGGALGPGSHLLRATVDDVIGVLPGCSDEVIVIAAHYDSTFDGAVDNATGCAVLLGLLGHFAALDRSDRPKTLVFLASGAHDTGDFDLYHFVERHREDILARTVAFNWLDHMAADAAEAAPGNTVAHGVLASENAVLRSHVVDHLESAGIPIHPLLGPASTIGHLPPEVPSYNITLAPSWYHSPEDTVEKVPAAALATMAAAQLRIVQELMVSDGAELRAANREPQDSAAAALAAAVAS</sequence>
<dbReference type="Gene3D" id="3.50.30.30">
    <property type="match status" value="1"/>
</dbReference>
<accession>A0ABY7XRQ7</accession>
<dbReference type="Gene3D" id="3.40.630.10">
    <property type="entry name" value="Zn peptidases"/>
    <property type="match status" value="1"/>
</dbReference>
<evidence type="ECO:0000313" key="2">
    <source>
        <dbReference type="EMBL" id="WDM44846.1"/>
    </source>
</evidence>
<dbReference type="InterPro" id="IPR007484">
    <property type="entry name" value="Peptidase_M28"/>
</dbReference>
<dbReference type="InterPro" id="IPR039373">
    <property type="entry name" value="Peptidase_M28B"/>
</dbReference>
<dbReference type="Proteomes" id="UP001215097">
    <property type="component" value="Chromosome"/>
</dbReference>
<organism evidence="2 3">
    <name type="scientific">Microbacterium luteolum</name>
    <name type="common">Aureobacterium luteolum</name>
    <dbReference type="NCBI Taxonomy" id="69367"/>
    <lineage>
        <taxon>Bacteria</taxon>
        <taxon>Bacillati</taxon>
        <taxon>Actinomycetota</taxon>
        <taxon>Actinomycetes</taxon>
        <taxon>Micrococcales</taxon>
        <taxon>Microbacteriaceae</taxon>
        <taxon>Microbacterium</taxon>
    </lineage>
</organism>
<dbReference type="EMBL" id="CP078075">
    <property type="protein sequence ID" value="WDM44846.1"/>
    <property type="molecule type" value="Genomic_DNA"/>
</dbReference>
<keyword evidence="3" id="KW-1185">Reference proteome</keyword>
<dbReference type="PANTHER" id="PTHR10404:SF46">
    <property type="entry name" value="VACUOLAR PROTEIN SORTING-ASSOCIATED PROTEIN 70"/>
    <property type="match status" value="1"/>
</dbReference>
<feature type="domain" description="Peptidase M28" evidence="1">
    <location>
        <begin position="239"/>
        <end position="425"/>
    </location>
</feature>
<dbReference type="SUPFAM" id="SSF53187">
    <property type="entry name" value="Zn-dependent exopeptidases"/>
    <property type="match status" value="1"/>
</dbReference>
<evidence type="ECO:0000313" key="3">
    <source>
        <dbReference type="Proteomes" id="UP001215097"/>
    </source>
</evidence>
<dbReference type="RefSeq" id="WP_282214998.1">
    <property type="nucleotide sequence ID" value="NZ_BAAAUN010000001.1"/>
</dbReference>
<evidence type="ECO:0000259" key="1">
    <source>
        <dbReference type="Pfam" id="PF04389"/>
    </source>
</evidence>